<dbReference type="AlphaFoldDB" id="A0A6J4GZD2"/>
<feature type="compositionally biased region" description="Pro residues" evidence="6">
    <location>
        <begin position="33"/>
        <end position="42"/>
    </location>
</feature>
<evidence type="ECO:0000313" key="7">
    <source>
        <dbReference type="EMBL" id="CAA9210905.1"/>
    </source>
</evidence>
<dbReference type="PANTHER" id="PTHR35798">
    <property type="entry name" value="CELL DIVISION PROTEIN SEPF"/>
    <property type="match status" value="1"/>
</dbReference>
<feature type="region of interest" description="Disordered" evidence="6">
    <location>
        <begin position="19"/>
        <end position="74"/>
    </location>
</feature>
<dbReference type="GO" id="GO:0000917">
    <property type="term" value="P:division septum assembly"/>
    <property type="evidence" value="ECO:0007669"/>
    <property type="project" value="UniProtKB-KW"/>
</dbReference>
<evidence type="ECO:0000256" key="6">
    <source>
        <dbReference type="SAM" id="MobiDB-lite"/>
    </source>
</evidence>
<dbReference type="InterPro" id="IPR007561">
    <property type="entry name" value="Cell_div_SepF/SepF-rel"/>
</dbReference>
<evidence type="ECO:0000256" key="4">
    <source>
        <dbReference type="ARBA" id="ARBA00044936"/>
    </source>
</evidence>
<keyword evidence="5" id="KW-0963">Cytoplasm</keyword>
<dbReference type="Gene3D" id="3.30.110.150">
    <property type="entry name" value="SepF-like protein"/>
    <property type="match status" value="1"/>
</dbReference>
<name>A0A6J4GZD2_9ACTN</name>
<evidence type="ECO:0000256" key="1">
    <source>
        <dbReference type="ARBA" id="ARBA00022618"/>
    </source>
</evidence>
<dbReference type="Pfam" id="PF04472">
    <property type="entry name" value="SepF"/>
    <property type="match status" value="1"/>
</dbReference>
<comment type="subunit">
    <text evidence="5">Homodimer. Interacts with FtsZ.</text>
</comment>
<dbReference type="PANTHER" id="PTHR35798:SF1">
    <property type="entry name" value="CELL DIVISION PROTEIN SEPF"/>
    <property type="match status" value="1"/>
</dbReference>
<evidence type="ECO:0000256" key="3">
    <source>
        <dbReference type="ARBA" id="ARBA00023306"/>
    </source>
</evidence>
<comment type="function">
    <text evidence="4 5">Cell division protein that is part of the divisome complex and is recruited early to the Z-ring. Probably stimulates Z-ring formation, perhaps through the cross-linking of FtsZ protofilaments. Its function overlaps with FtsA.</text>
</comment>
<keyword evidence="1 5" id="KW-0132">Cell division</keyword>
<dbReference type="InterPro" id="IPR038594">
    <property type="entry name" value="SepF-like_sf"/>
</dbReference>
<dbReference type="GO" id="GO:0005737">
    <property type="term" value="C:cytoplasm"/>
    <property type="evidence" value="ECO:0007669"/>
    <property type="project" value="UniProtKB-SubCell"/>
</dbReference>
<protein>
    <recommendedName>
        <fullName evidence="5">Cell division protein SepF</fullName>
    </recommendedName>
</protein>
<dbReference type="InterPro" id="IPR023052">
    <property type="entry name" value="Cell_div_SepF"/>
</dbReference>
<sequence>MAGGMRRIMEHLGLVDPPEYEEGYGYGYETQAPPQPAPPPARVRPDDGMGTIRPLPRDPAGAEPLGGGTSVTPIPRPARQVQQVKEQRVHVVRPQEFSAGQEIGDRIKQGAPVVVSVVETDPIVGRRIIDFCSACVYMVDGRMQRVAKSVFLLTPANVEISDSEKRRLQDQGLYKLEI</sequence>
<comment type="similarity">
    <text evidence="5">Belongs to the SepF family.</text>
</comment>
<keyword evidence="2 5" id="KW-0717">Septation</keyword>
<evidence type="ECO:0000256" key="2">
    <source>
        <dbReference type="ARBA" id="ARBA00023210"/>
    </source>
</evidence>
<comment type="subcellular location">
    <subcellularLocation>
        <location evidence="5">Cytoplasm</location>
    </subcellularLocation>
    <text evidence="5">Localizes to the division site, in a FtsZ-dependent manner.</text>
</comment>
<dbReference type="HAMAP" id="MF_01197">
    <property type="entry name" value="SepF"/>
    <property type="match status" value="1"/>
</dbReference>
<reference evidence="7" key="1">
    <citation type="submission" date="2020-02" db="EMBL/GenBank/DDBJ databases">
        <authorList>
            <person name="Meier V. D."/>
        </authorList>
    </citation>
    <scope>NUCLEOTIDE SEQUENCE</scope>
    <source>
        <strain evidence="7">AVDCRST_MAG76</strain>
    </source>
</reference>
<gene>
    <name evidence="5" type="primary">sepF</name>
    <name evidence="7" type="ORF">AVDCRST_MAG76-112</name>
</gene>
<evidence type="ECO:0000256" key="5">
    <source>
        <dbReference type="HAMAP-Rule" id="MF_01197"/>
    </source>
</evidence>
<dbReference type="EMBL" id="CADCSZ010000008">
    <property type="protein sequence ID" value="CAA9210905.1"/>
    <property type="molecule type" value="Genomic_DNA"/>
</dbReference>
<dbReference type="GO" id="GO:0043093">
    <property type="term" value="P:FtsZ-dependent cytokinesis"/>
    <property type="evidence" value="ECO:0007669"/>
    <property type="project" value="UniProtKB-UniRule"/>
</dbReference>
<proteinExistence type="inferred from homology"/>
<accession>A0A6J4GZD2</accession>
<keyword evidence="3 5" id="KW-0131">Cell cycle</keyword>
<organism evidence="7">
    <name type="scientific">uncultured Acidimicrobiales bacterium</name>
    <dbReference type="NCBI Taxonomy" id="310071"/>
    <lineage>
        <taxon>Bacteria</taxon>
        <taxon>Bacillati</taxon>
        <taxon>Actinomycetota</taxon>
        <taxon>Acidimicrobiia</taxon>
        <taxon>Acidimicrobiales</taxon>
        <taxon>environmental samples</taxon>
    </lineage>
</organism>